<proteinExistence type="inferred from homology"/>
<evidence type="ECO:0000256" key="8">
    <source>
        <dbReference type="ARBA" id="ARBA00023235"/>
    </source>
</evidence>
<evidence type="ECO:0000313" key="12">
    <source>
        <dbReference type="Proteomes" id="UP001443914"/>
    </source>
</evidence>
<dbReference type="EMBL" id="JBDFQZ010000005">
    <property type="protein sequence ID" value="KAK9726706.1"/>
    <property type="molecule type" value="Genomic_DNA"/>
</dbReference>
<keyword evidence="2 9" id="KW-0227">DNA damage</keyword>
<evidence type="ECO:0000259" key="10">
    <source>
        <dbReference type="SMART" id="SM00382"/>
    </source>
</evidence>
<evidence type="ECO:0000256" key="9">
    <source>
        <dbReference type="RuleBase" id="RU363044"/>
    </source>
</evidence>
<evidence type="ECO:0000256" key="4">
    <source>
        <dbReference type="ARBA" id="ARBA00022806"/>
    </source>
</evidence>
<dbReference type="GO" id="GO:0006281">
    <property type="term" value="P:DNA repair"/>
    <property type="evidence" value="ECO:0007669"/>
    <property type="project" value="UniProtKB-KW"/>
</dbReference>
<dbReference type="Pfam" id="PF05970">
    <property type="entry name" value="PIF1"/>
    <property type="match status" value="1"/>
</dbReference>
<dbReference type="SMART" id="SM00382">
    <property type="entry name" value="AAA"/>
    <property type="match status" value="1"/>
</dbReference>
<dbReference type="InterPro" id="IPR010285">
    <property type="entry name" value="DNA_helicase_pif1-like_DEAD"/>
</dbReference>
<accession>A0AAW1KVL7</accession>
<dbReference type="Gene3D" id="3.40.50.300">
    <property type="entry name" value="P-loop containing nucleotide triphosphate hydrolases"/>
    <property type="match status" value="1"/>
</dbReference>
<evidence type="ECO:0000256" key="7">
    <source>
        <dbReference type="ARBA" id="ARBA00023204"/>
    </source>
</evidence>
<keyword evidence="3 9" id="KW-0378">Hydrolase</keyword>
<dbReference type="PANTHER" id="PTHR47642:SF5">
    <property type="entry name" value="ATP-DEPENDENT DNA HELICASE"/>
    <property type="match status" value="1"/>
</dbReference>
<comment type="catalytic activity">
    <reaction evidence="9">
        <text>ATP + H2O = ADP + phosphate + H(+)</text>
        <dbReference type="Rhea" id="RHEA:13065"/>
        <dbReference type="ChEBI" id="CHEBI:15377"/>
        <dbReference type="ChEBI" id="CHEBI:15378"/>
        <dbReference type="ChEBI" id="CHEBI:30616"/>
        <dbReference type="ChEBI" id="CHEBI:43474"/>
        <dbReference type="ChEBI" id="CHEBI:456216"/>
        <dbReference type="EC" id="5.6.2.3"/>
    </reaction>
</comment>
<feature type="domain" description="AAA+ ATPase" evidence="10">
    <location>
        <begin position="57"/>
        <end position="353"/>
    </location>
</feature>
<dbReference type="GO" id="GO:0043139">
    <property type="term" value="F:5'-3' DNA helicase activity"/>
    <property type="evidence" value="ECO:0007669"/>
    <property type="project" value="UniProtKB-EC"/>
</dbReference>
<evidence type="ECO:0000256" key="5">
    <source>
        <dbReference type="ARBA" id="ARBA00022840"/>
    </source>
</evidence>
<keyword evidence="6" id="KW-0238">DNA-binding</keyword>
<dbReference type="GO" id="GO:0000723">
    <property type="term" value="P:telomere maintenance"/>
    <property type="evidence" value="ECO:0007669"/>
    <property type="project" value="InterPro"/>
</dbReference>
<keyword evidence="12" id="KW-1185">Reference proteome</keyword>
<keyword evidence="7 9" id="KW-0234">DNA repair</keyword>
<dbReference type="EC" id="5.6.2.3" evidence="9"/>
<reference evidence="11" key="1">
    <citation type="submission" date="2024-03" db="EMBL/GenBank/DDBJ databases">
        <title>WGS assembly of Saponaria officinalis var. Norfolk2.</title>
        <authorList>
            <person name="Jenkins J."/>
            <person name="Shu S."/>
            <person name="Grimwood J."/>
            <person name="Barry K."/>
            <person name="Goodstein D."/>
            <person name="Schmutz J."/>
            <person name="Leebens-Mack J."/>
            <person name="Osbourn A."/>
        </authorList>
    </citation>
    <scope>NUCLEOTIDE SEQUENCE [LARGE SCALE GENOMIC DNA]</scope>
    <source>
        <strain evidence="11">JIC</strain>
    </source>
</reference>
<dbReference type="InterPro" id="IPR051055">
    <property type="entry name" value="PIF1_helicase"/>
</dbReference>
<keyword evidence="1 9" id="KW-0547">Nucleotide-binding</keyword>
<evidence type="ECO:0000256" key="6">
    <source>
        <dbReference type="ARBA" id="ARBA00023125"/>
    </source>
</evidence>
<evidence type="ECO:0000313" key="11">
    <source>
        <dbReference type="EMBL" id="KAK9726706.1"/>
    </source>
</evidence>
<organism evidence="11 12">
    <name type="scientific">Saponaria officinalis</name>
    <name type="common">Common soapwort</name>
    <name type="synonym">Lychnis saponaria</name>
    <dbReference type="NCBI Taxonomy" id="3572"/>
    <lineage>
        <taxon>Eukaryota</taxon>
        <taxon>Viridiplantae</taxon>
        <taxon>Streptophyta</taxon>
        <taxon>Embryophyta</taxon>
        <taxon>Tracheophyta</taxon>
        <taxon>Spermatophyta</taxon>
        <taxon>Magnoliopsida</taxon>
        <taxon>eudicotyledons</taxon>
        <taxon>Gunneridae</taxon>
        <taxon>Pentapetalae</taxon>
        <taxon>Caryophyllales</taxon>
        <taxon>Caryophyllaceae</taxon>
        <taxon>Caryophylleae</taxon>
        <taxon>Saponaria</taxon>
    </lineage>
</organism>
<dbReference type="GO" id="GO:0005524">
    <property type="term" value="F:ATP binding"/>
    <property type="evidence" value="ECO:0007669"/>
    <property type="project" value="UniProtKB-KW"/>
</dbReference>
<dbReference type="GO" id="GO:0016787">
    <property type="term" value="F:hydrolase activity"/>
    <property type="evidence" value="ECO:0007669"/>
    <property type="project" value="UniProtKB-KW"/>
</dbReference>
<evidence type="ECO:0000256" key="3">
    <source>
        <dbReference type="ARBA" id="ARBA00022801"/>
    </source>
</evidence>
<protein>
    <recommendedName>
        <fullName evidence="9">ATP-dependent DNA helicase</fullName>
        <ecNumber evidence="9">5.6.2.3</ecNumber>
    </recommendedName>
</protein>
<dbReference type="PANTHER" id="PTHR47642">
    <property type="entry name" value="ATP-DEPENDENT DNA HELICASE"/>
    <property type="match status" value="1"/>
</dbReference>
<keyword evidence="4 9" id="KW-0347">Helicase</keyword>
<evidence type="ECO:0000256" key="2">
    <source>
        <dbReference type="ARBA" id="ARBA00022763"/>
    </source>
</evidence>
<keyword evidence="8" id="KW-0413">Isomerase</keyword>
<evidence type="ECO:0000256" key="1">
    <source>
        <dbReference type="ARBA" id="ARBA00022741"/>
    </source>
</evidence>
<keyword evidence="9" id="KW-0233">DNA recombination</keyword>
<keyword evidence="5 9" id="KW-0067">ATP-binding</keyword>
<dbReference type="Proteomes" id="UP001443914">
    <property type="component" value="Unassembled WGS sequence"/>
</dbReference>
<dbReference type="InterPro" id="IPR049163">
    <property type="entry name" value="Pif1-like_2B_dom"/>
</dbReference>
<dbReference type="GO" id="GO:0006310">
    <property type="term" value="P:DNA recombination"/>
    <property type="evidence" value="ECO:0007669"/>
    <property type="project" value="UniProtKB-KW"/>
</dbReference>
<dbReference type="SUPFAM" id="SSF52540">
    <property type="entry name" value="P-loop containing nucleoside triphosphate hydrolases"/>
    <property type="match status" value="2"/>
</dbReference>
<comment type="similarity">
    <text evidence="9">Belongs to the helicase family.</text>
</comment>
<dbReference type="AlphaFoldDB" id="A0AAW1KVL7"/>
<sequence>MNKVHILPSCFTFLSTIRTYCTKNNLKRTNFRKPRTINVSNAVWNAQQISIIEAVERGESVFITGSAGTGKTILIRHLIKLLLKIYDRKSVFVTASTGVAACAVRGQTLQSFAGVGLADADAETLFSRVLGNRRAFNRWKQAKALVIDEISMVDKTLFEKYEYIARKVRCEGGECDEPWGGLQVVVSGDFFQLPPVDTKRNGVEFAFEADCWENTFQLQVSLETVFRQSESEHVRLLEGVRRGEIDSEGLALLEDCCSEEEPDETVVRLFPKLKDVDRVNKSRLSALKEKIIVYKAFDQTVNDHGKNQLKHVIAPENLDLCKGARVMLIRNLNVKQNLVNGSTGTVIGFQKSRTRDIVKICGHDGDKLLPIVEFDSGWKEVVKPDEWEVADGGKVIAKRLQLPLMLAWATSIHKSQGMTLDRLHTDLSEAFGCGMVYVALSRVKSLDGLSLSGFDPSKIKAHPKVLEYYKKCF</sequence>
<comment type="caution">
    <text evidence="11">The sequence shown here is derived from an EMBL/GenBank/DDBJ whole genome shotgun (WGS) entry which is preliminary data.</text>
</comment>
<gene>
    <name evidence="11" type="ORF">RND81_05G232000</name>
</gene>
<dbReference type="CDD" id="cd18037">
    <property type="entry name" value="DEXSc_Pif1_like"/>
    <property type="match status" value="1"/>
</dbReference>
<dbReference type="InterPro" id="IPR027417">
    <property type="entry name" value="P-loop_NTPase"/>
</dbReference>
<comment type="cofactor">
    <cofactor evidence="9">
        <name>Mg(2+)</name>
        <dbReference type="ChEBI" id="CHEBI:18420"/>
    </cofactor>
</comment>
<name>A0AAW1KVL7_SAPOF</name>
<dbReference type="CDD" id="cd18809">
    <property type="entry name" value="SF1_C_RecD"/>
    <property type="match status" value="1"/>
</dbReference>
<dbReference type="InterPro" id="IPR003593">
    <property type="entry name" value="AAA+_ATPase"/>
</dbReference>
<dbReference type="Pfam" id="PF21530">
    <property type="entry name" value="Pif1_2B_dom"/>
    <property type="match status" value="1"/>
</dbReference>